<dbReference type="HAMAP" id="MF_00944">
    <property type="entry name" value="YchF_OLA1_ATPase"/>
    <property type="match status" value="1"/>
</dbReference>
<dbReference type="PRINTS" id="PR00326">
    <property type="entry name" value="GTP1OBG"/>
</dbReference>
<dbReference type="AlphaFoldDB" id="A0A7T0C171"/>
<evidence type="ECO:0000256" key="2">
    <source>
        <dbReference type="ARBA" id="ARBA00022723"/>
    </source>
</evidence>
<dbReference type="PANTHER" id="PTHR23305">
    <property type="entry name" value="OBG GTPASE FAMILY"/>
    <property type="match status" value="1"/>
</dbReference>
<comment type="cofactor">
    <cofactor evidence="1">
        <name>Mg(2+)</name>
        <dbReference type="ChEBI" id="CHEBI:18420"/>
    </cofactor>
</comment>
<dbReference type="GO" id="GO:0043023">
    <property type="term" value="F:ribosomal large subunit binding"/>
    <property type="evidence" value="ECO:0007669"/>
    <property type="project" value="UniProtKB-UniRule"/>
</dbReference>
<comment type="similarity">
    <text evidence="6">Belongs to the TRAFAC class OBG-HflX-like GTPase superfamily. OBG GTPase family. YchF/OLA1 subfamily.</text>
</comment>
<dbReference type="InterPro" id="IPR041706">
    <property type="entry name" value="YchF_N"/>
</dbReference>
<feature type="domain" description="OBG-type G" evidence="7">
    <location>
        <begin position="3"/>
        <end position="280"/>
    </location>
</feature>
<dbReference type="GO" id="GO:0005525">
    <property type="term" value="F:GTP binding"/>
    <property type="evidence" value="ECO:0007669"/>
    <property type="project" value="InterPro"/>
</dbReference>
<organism evidence="9 10">
    <name type="scientific">Candidatus Nitrohelix vancouverensis</name>
    <dbReference type="NCBI Taxonomy" id="2705534"/>
    <lineage>
        <taxon>Bacteria</taxon>
        <taxon>Pseudomonadati</taxon>
        <taxon>Nitrospinota/Tectimicrobiota group</taxon>
        <taxon>Nitrospinota</taxon>
        <taxon>Nitrospinia</taxon>
        <taxon>Nitrospinales</taxon>
        <taxon>Nitrospinaceae</taxon>
        <taxon>Candidatus Nitrohelix</taxon>
    </lineage>
</organism>
<feature type="domain" description="TGS" evidence="8">
    <location>
        <begin position="280"/>
        <end position="363"/>
    </location>
</feature>
<dbReference type="Pfam" id="PF06071">
    <property type="entry name" value="YchF-GTPase_C"/>
    <property type="match status" value="1"/>
</dbReference>
<dbReference type="Gene3D" id="3.10.20.30">
    <property type="match status" value="1"/>
</dbReference>
<proteinExistence type="inferred from homology"/>
<dbReference type="GO" id="GO:0005737">
    <property type="term" value="C:cytoplasm"/>
    <property type="evidence" value="ECO:0007669"/>
    <property type="project" value="TreeGrafter"/>
</dbReference>
<dbReference type="EMBL" id="CP048620">
    <property type="protein sequence ID" value="QPJ64647.1"/>
    <property type="molecule type" value="Genomic_DNA"/>
</dbReference>
<evidence type="ECO:0000256" key="6">
    <source>
        <dbReference type="HAMAP-Rule" id="MF_00944"/>
    </source>
</evidence>
<dbReference type="InterPro" id="IPR006073">
    <property type="entry name" value="GTP-bd"/>
</dbReference>
<dbReference type="SUPFAM" id="SSF81271">
    <property type="entry name" value="TGS-like"/>
    <property type="match status" value="1"/>
</dbReference>
<dbReference type="GO" id="GO:0005524">
    <property type="term" value="F:ATP binding"/>
    <property type="evidence" value="ECO:0007669"/>
    <property type="project" value="UniProtKB-UniRule"/>
</dbReference>
<dbReference type="Gene3D" id="3.40.50.300">
    <property type="entry name" value="P-loop containing nucleotide triphosphate hydrolases"/>
    <property type="match status" value="1"/>
</dbReference>
<name>A0A7T0C171_9BACT</name>
<keyword evidence="4 6" id="KW-0067">ATP-binding</keyword>
<reference evidence="10" key="1">
    <citation type="submission" date="2020-02" db="EMBL/GenBank/DDBJ databases">
        <title>Genomic and physiological characterization of two novel Nitrospinaceae genera.</title>
        <authorList>
            <person name="Mueller A.J."/>
            <person name="Jung M.-Y."/>
            <person name="Strachan C.R."/>
            <person name="Herbold C.W."/>
            <person name="Kirkegaard R.H."/>
            <person name="Daims H."/>
        </authorList>
    </citation>
    <scope>NUCLEOTIDE SEQUENCE [LARGE SCALE GENOMIC DNA]</scope>
</reference>
<evidence type="ECO:0000259" key="8">
    <source>
        <dbReference type="PROSITE" id="PS51880"/>
    </source>
</evidence>
<dbReference type="GO" id="GO:0046872">
    <property type="term" value="F:metal ion binding"/>
    <property type="evidence" value="ECO:0007669"/>
    <property type="project" value="UniProtKB-KW"/>
</dbReference>
<gene>
    <name evidence="6 9" type="primary">ychF</name>
    <name evidence="9" type="ORF">G3M78_04275</name>
</gene>
<dbReference type="PANTHER" id="PTHR23305:SF18">
    <property type="entry name" value="OBG-TYPE G DOMAIN-CONTAINING PROTEIN"/>
    <property type="match status" value="1"/>
</dbReference>
<evidence type="ECO:0000256" key="3">
    <source>
        <dbReference type="ARBA" id="ARBA00022741"/>
    </source>
</evidence>
<protein>
    <recommendedName>
        <fullName evidence="6">Ribosome-binding ATPase YchF</fullName>
    </recommendedName>
</protein>
<keyword evidence="2" id="KW-0479">Metal-binding</keyword>
<dbReference type="CDD" id="cd04867">
    <property type="entry name" value="TGS_YchF_OLA1"/>
    <property type="match status" value="1"/>
</dbReference>
<dbReference type="SUPFAM" id="SSF52540">
    <property type="entry name" value="P-loop containing nucleoside triphosphate hydrolases"/>
    <property type="match status" value="1"/>
</dbReference>
<dbReference type="InterPro" id="IPR013029">
    <property type="entry name" value="YchF_C"/>
</dbReference>
<accession>A0A7T0C171</accession>
<evidence type="ECO:0000256" key="5">
    <source>
        <dbReference type="ARBA" id="ARBA00022842"/>
    </source>
</evidence>
<feature type="binding site" evidence="6">
    <location>
        <begin position="12"/>
        <end position="17"/>
    </location>
    <ligand>
        <name>ATP</name>
        <dbReference type="ChEBI" id="CHEBI:30616"/>
    </ligand>
</feature>
<comment type="function">
    <text evidence="6">ATPase that binds to both the 70S ribosome and the 50S ribosomal subunit in a nucleotide-independent manner.</text>
</comment>
<dbReference type="Gene3D" id="1.10.150.300">
    <property type="entry name" value="TGS-like domain"/>
    <property type="match status" value="1"/>
</dbReference>
<dbReference type="GO" id="GO:0016887">
    <property type="term" value="F:ATP hydrolysis activity"/>
    <property type="evidence" value="ECO:0007669"/>
    <property type="project" value="UniProtKB-UniRule"/>
</dbReference>
<dbReference type="PROSITE" id="PS51880">
    <property type="entry name" value="TGS"/>
    <property type="match status" value="1"/>
</dbReference>
<sequence>MGFTCGLVGLPNAGKSTLFGALTRTKAQAGNYAFTTIEPNSGVVPVPDPRLDTISQFIKAEKVVPTQMEFVDIAGLIKGASKGEGLGNKFLGHIREVDAIAHVVRCFDDGNVPHVSGTIDPASDIDTVNTELMIADLESLERRKIKIEKLAKSGDKEARMQVAVLDKIVSALNDNRPVRSITDFNDEEKRYVKTLTLLSAKPSLYICNVMDPGDIENDYVQKVKEIAAQDGSSLVALAGKIEGEIMEIEDPEERAMFMEELGLKETGLDRMIAAGYGLLDLATFFTAGGKENRAWTIRKNSKAPQAAGVIHTDFEKGFIRAEVYSLDDLVQYKTEAGIKEAGKLRVEGKEYVVKDGDILHFRFNV</sequence>
<dbReference type="InterPro" id="IPR023192">
    <property type="entry name" value="TGS-like_dom_sf"/>
</dbReference>
<evidence type="ECO:0000256" key="1">
    <source>
        <dbReference type="ARBA" id="ARBA00001946"/>
    </source>
</evidence>
<dbReference type="PIRSF" id="PIRSF006641">
    <property type="entry name" value="CHP00092"/>
    <property type="match status" value="1"/>
</dbReference>
<dbReference type="InterPro" id="IPR027417">
    <property type="entry name" value="P-loop_NTPase"/>
</dbReference>
<dbReference type="InterPro" id="IPR012675">
    <property type="entry name" value="Beta-grasp_dom_sf"/>
</dbReference>
<dbReference type="InterPro" id="IPR004396">
    <property type="entry name" value="ATPase_YchF/OLA1"/>
</dbReference>
<dbReference type="CDD" id="cd01900">
    <property type="entry name" value="YchF"/>
    <property type="match status" value="1"/>
</dbReference>
<dbReference type="Proteomes" id="UP000594464">
    <property type="component" value="Chromosome"/>
</dbReference>
<evidence type="ECO:0000256" key="4">
    <source>
        <dbReference type="ARBA" id="ARBA00022840"/>
    </source>
</evidence>
<dbReference type="Pfam" id="PF01926">
    <property type="entry name" value="MMR_HSR1"/>
    <property type="match status" value="1"/>
</dbReference>
<dbReference type="KEGG" id="nva:G3M78_04275"/>
<dbReference type="InterPro" id="IPR004095">
    <property type="entry name" value="TGS"/>
</dbReference>
<keyword evidence="3 6" id="KW-0547">Nucleotide-binding</keyword>
<dbReference type="FunFam" id="1.10.150.300:FF:000004">
    <property type="entry name" value="Ribosome-binding ATPase YchF"/>
    <property type="match status" value="1"/>
</dbReference>
<dbReference type="InterPro" id="IPR012676">
    <property type="entry name" value="TGS-like"/>
</dbReference>
<evidence type="ECO:0000313" key="9">
    <source>
        <dbReference type="EMBL" id="QPJ64647.1"/>
    </source>
</evidence>
<keyword evidence="5" id="KW-0460">Magnesium</keyword>
<dbReference type="NCBIfam" id="TIGR00092">
    <property type="entry name" value="redox-regulated ATPase YchF"/>
    <property type="match status" value="1"/>
</dbReference>
<evidence type="ECO:0000259" key="7">
    <source>
        <dbReference type="PROSITE" id="PS51710"/>
    </source>
</evidence>
<dbReference type="PROSITE" id="PS51710">
    <property type="entry name" value="G_OBG"/>
    <property type="match status" value="1"/>
</dbReference>
<evidence type="ECO:0000313" key="10">
    <source>
        <dbReference type="Proteomes" id="UP000594464"/>
    </source>
</evidence>
<dbReference type="FunFam" id="3.10.20.30:FF:000001">
    <property type="entry name" value="Ribosome-binding ATPase YchF"/>
    <property type="match status" value="1"/>
</dbReference>
<dbReference type="InterPro" id="IPR031167">
    <property type="entry name" value="G_OBG"/>
</dbReference>